<feature type="transmembrane region" description="Helical" evidence="1">
    <location>
        <begin position="189"/>
        <end position="207"/>
    </location>
</feature>
<evidence type="ECO:0000313" key="4">
    <source>
        <dbReference type="EMBL" id="CAF3839747.1"/>
    </source>
</evidence>
<keyword evidence="1" id="KW-0472">Membrane</keyword>
<dbReference type="PANTHER" id="PTHR36009:SF3">
    <property type="entry name" value="TRANSMEMBRANE PROTEIN"/>
    <property type="match status" value="1"/>
</dbReference>
<feature type="transmembrane region" description="Helical" evidence="1">
    <location>
        <begin position="47"/>
        <end position="70"/>
    </location>
</feature>
<feature type="transmembrane region" description="Helical" evidence="1">
    <location>
        <begin position="156"/>
        <end position="177"/>
    </location>
</feature>
<evidence type="ECO:0000313" key="2">
    <source>
        <dbReference type="EMBL" id="CAF1590505.1"/>
    </source>
</evidence>
<feature type="transmembrane region" description="Helical" evidence="1">
    <location>
        <begin position="122"/>
        <end position="140"/>
    </location>
</feature>
<evidence type="ECO:0000256" key="1">
    <source>
        <dbReference type="SAM" id="Phobius"/>
    </source>
</evidence>
<feature type="transmembrane region" description="Helical" evidence="1">
    <location>
        <begin position="82"/>
        <end position="101"/>
    </location>
</feature>
<proteinExistence type="predicted"/>
<evidence type="ECO:0000313" key="3">
    <source>
        <dbReference type="EMBL" id="CAF1665441.1"/>
    </source>
</evidence>
<evidence type="ECO:0000313" key="5">
    <source>
        <dbReference type="Proteomes" id="UP000663834"/>
    </source>
</evidence>
<dbReference type="Proteomes" id="UP000681967">
    <property type="component" value="Unassembled WGS sequence"/>
</dbReference>
<sequence length="223" mass="26185">MISNKIFWIIWGIFLAYSIFLSPRHNETTKSTSVYIRKLMLGPWNNIDPYVIALFWFLGIWPFVYMSVLLVDGQNQRLNGSLASLLAMALGGFILLPYFALRRSETTKQFRSNLFVRIFESKLVTILLMIAAIGFALYALKFGDIHAFLHEFRTHQFIHIMTIDFFVVSFLFPGLVEDDLKRRKITNNNYFRICFLPLLGPLIYLYQRPPLEQKKAMKKTFYD</sequence>
<accession>A0A816FTV6</accession>
<protein>
    <recommendedName>
        <fullName evidence="6">DUF2834 domain-containing protein</fullName>
    </recommendedName>
</protein>
<dbReference type="AlphaFoldDB" id="A0A816FTV6"/>
<dbReference type="OrthoDB" id="47210at2759"/>
<gene>
    <name evidence="4" type="ORF">BYL167_LOCUS5207</name>
    <name evidence="2" type="ORF">CJN711_LOCUS33984</name>
    <name evidence="3" type="ORF">KQP761_LOCUS32988</name>
</gene>
<feature type="transmembrane region" description="Helical" evidence="1">
    <location>
        <begin position="6"/>
        <end position="26"/>
    </location>
</feature>
<comment type="caution">
    <text evidence="3">The sequence shown here is derived from an EMBL/GenBank/DDBJ whole genome shotgun (WGS) entry which is preliminary data.</text>
</comment>
<dbReference type="Proteomes" id="UP000663855">
    <property type="component" value="Unassembled WGS sequence"/>
</dbReference>
<dbReference type="EMBL" id="CAJOBH010001172">
    <property type="protein sequence ID" value="CAF3839747.1"/>
    <property type="molecule type" value="Genomic_DNA"/>
</dbReference>
<dbReference type="Proteomes" id="UP000663834">
    <property type="component" value="Unassembled WGS sequence"/>
</dbReference>
<organism evidence="3 5">
    <name type="scientific">Rotaria magnacalcarata</name>
    <dbReference type="NCBI Taxonomy" id="392030"/>
    <lineage>
        <taxon>Eukaryota</taxon>
        <taxon>Metazoa</taxon>
        <taxon>Spiralia</taxon>
        <taxon>Gnathifera</taxon>
        <taxon>Rotifera</taxon>
        <taxon>Eurotatoria</taxon>
        <taxon>Bdelloidea</taxon>
        <taxon>Philodinida</taxon>
        <taxon>Philodinidae</taxon>
        <taxon>Rotaria</taxon>
    </lineage>
</organism>
<reference evidence="3" key="1">
    <citation type="submission" date="2021-02" db="EMBL/GenBank/DDBJ databases">
        <authorList>
            <person name="Nowell W R."/>
        </authorList>
    </citation>
    <scope>NUCLEOTIDE SEQUENCE</scope>
</reference>
<dbReference type="PANTHER" id="PTHR36009">
    <property type="match status" value="1"/>
</dbReference>
<keyword evidence="1" id="KW-1133">Transmembrane helix</keyword>
<name>A0A816FTV6_9BILA</name>
<evidence type="ECO:0008006" key="6">
    <source>
        <dbReference type="Google" id="ProtNLM"/>
    </source>
</evidence>
<dbReference type="EMBL" id="CAJNOW010018481">
    <property type="protein sequence ID" value="CAF1665441.1"/>
    <property type="molecule type" value="Genomic_DNA"/>
</dbReference>
<keyword evidence="1" id="KW-0812">Transmembrane</keyword>
<dbReference type="EMBL" id="CAJNOV010016432">
    <property type="protein sequence ID" value="CAF1590505.1"/>
    <property type="molecule type" value="Genomic_DNA"/>
</dbReference>